<organism evidence="2 3">
    <name type="scientific">Paramagnetospirillum magnetotacticum MS-1</name>
    <dbReference type="NCBI Taxonomy" id="272627"/>
    <lineage>
        <taxon>Bacteria</taxon>
        <taxon>Pseudomonadati</taxon>
        <taxon>Pseudomonadota</taxon>
        <taxon>Alphaproteobacteria</taxon>
        <taxon>Rhodospirillales</taxon>
        <taxon>Magnetospirillaceae</taxon>
        <taxon>Paramagnetospirillum</taxon>
    </lineage>
</organism>
<comment type="caution">
    <text evidence="2">The sequence shown here is derived from an EMBL/GenBank/DDBJ whole genome shotgun (WGS) entry which is preliminary data.</text>
</comment>
<protein>
    <recommendedName>
        <fullName evidence="1">Rhodanese domain-containing protein</fullName>
    </recommendedName>
</protein>
<dbReference type="Proteomes" id="UP000031971">
    <property type="component" value="Unassembled WGS sequence"/>
</dbReference>
<keyword evidence="3" id="KW-1185">Reference proteome</keyword>
<dbReference type="PROSITE" id="PS50206">
    <property type="entry name" value="RHODANESE_3"/>
    <property type="match status" value="1"/>
</dbReference>
<proteinExistence type="predicted"/>
<dbReference type="AlphaFoldDB" id="A0A0C2Z033"/>
<dbReference type="CDD" id="cd00158">
    <property type="entry name" value="RHOD"/>
    <property type="match status" value="1"/>
</dbReference>
<feature type="domain" description="Rhodanese" evidence="1">
    <location>
        <begin position="30"/>
        <end position="118"/>
    </location>
</feature>
<sequence>MKLSREDPEMSFSEIGLIELDPSQVKALLDSGEAVLVDVREDDEFAEEHIEGSVLYPMSDFEIETWPNFPDRKIVISCLGGVRSAAVARKLISAGQGWAVHLKGGLNAWRDAGLPTVTGV</sequence>
<dbReference type="SMART" id="SM00450">
    <property type="entry name" value="RHOD"/>
    <property type="match status" value="1"/>
</dbReference>
<evidence type="ECO:0000259" key="1">
    <source>
        <dbReference type="PROSITE" id="PS50206"/>
    </source>
</evidence>
<accession>A0A0C2Z033</accession>
<evidence type="ECO:0000313" key="2">
    <source>
        <dbReference type="EMBL" id="KIM00256.1"/>
    </source>
</evidence>
<dbReference type="PANTHER" id="PTHR44086">
    <property type="entry name" value="THIOSULFATE SULFURTRANSFERASE RDL2, MITOCHONDRIAL-RELATED"/>
    <property type="match status" value="1"/>
</dbReference>
<name>A0A0C2Z033_PARME</name>
<dbReference type="Pfam" id="PF00581">
    <property type="entry name" value="Rhodanese"/>
    <property type="match status" value="1"/>
</dbReference>
<dbReference type="Gene3D" id="3.40.250.10">
    <property type="entry name" value="Rhodanese-like domain"/>
    <property type="match status" value="1"/>
</dbReference>
<gene>
    <name evidence="2" type="ORF">CCC_03044</name>
</gene>
<dbReference type="STRING" id="272627.CCC_03044"/>
<reference evidence="2 3" key="1">
    <citation type="submission" date="2015-01" db="EMBL/GenBank/DDBJ databases">
        <title>Genome Sequence of Magnetospirillum magnetotacticum Strain MS-1.</title>
        <authorList>
            <person name="Marinov G.K."/>
            <person name="Smalley M.D."/>
            <person name="DeSalvo G."/>
        </authorList>
    </citation>
    <scope>NUCLEOTIDE SEQUENCE [LARGE SCALE GENOMIC DNA]</scope>
    <source>
        <strain evidence="2 3">MS-1</strain>
    </source>
</reference>
<dbReference type="InterPro" id="IPR036873">
    <property type="entry name" value="Rhodanese-like_dom_sf"/>
</dbReference>
<dbReference type="InterPro" id="IPR001763">
    <property type="entry name" value="Rhodanese-like_dom"/>
</dbReference>
<evidence type="ECO:0000313" key="3">
    <source>
        <dbReference type="Proteomes" id="UP000031971"/>
    </source>
</evidence>
<dbReference type="GO" id="GO:0004792">
    <property type="term" value="F:thiosulfate-cyanide sulfurtransferase activity"/>
    <property type="evidence" value="ECO:0007669"/>
    <property type="project" value="TreeGrafter"/>
</dbReference>
<dbReference type="SUPFAM" id="SSF52821">
    <property type="entry name" value="Rhodanese/Cell cycle control phosphatase"/>
    <property type="match status" value="1"/>
</dbReference>
<dbReference type="PANTHER" id="PTHR44086:SF10">
    <property type="entry name" value="THIOSULFATE SULFURTRANSFERASE_RHODANESE-LIKE DOMAIN-CONTAINING PROTEIN 3"/>
    <property type="match status" value="1"/>
</dbReference>
<dbReference type="EMBL" id="JXSL01000020">
    <property type="protein sequence ID" value="KIM00256.1"/>
    <property type="molecule type" value="Genomic_DNA"/>
</dbReference>